<dbReference type="Proteomes" id="UP000033491">
    <property type="component" value="Unassembled WGS sequence"/>
</dbReference>
<keyword evidence="1" id="KW-0472">Membrane</keyword>
<organism evidence="3 4">
    <name type="scientific">Levilactobacillus spicheri</name>
    <dbReference type="NCBI Taxonomy" id="216463"/>
    <lineage>
        <taxon>Bacteria</taxon>
        <taxon>Bacillati</taxon>
        <taxon>Bacillota</taxon>
        <taxon>Bacilli</taxon>
        <taxon>Lactobacillales</taxon>
        <taxon>Lactobacillaceae</taxon>
        <taxon>Levilactobacillus</taxon>
    </lineage>
</organism>
<feature type="transmembrane region" description="Helical" evidence="1">
    <location>
        <begin position="48"/>
        <end position="67"/>
    </location>
</feature>
<dbReference type="InterPro" id="IPR029787">
    <property type="entry name" value="Nucleotide_cyclase"/>
</dbReference>
<keyword evidence="1" id="KW-0812">Transmembrane</keyword>
<dbReference type="Pfam" id="PF00990">
    <property type="entry name" value="GGDEF"/>
    <property type="match status" value="1"/>
</dbReference>
<feature type="transmembrane region" description="Helical" evidence="1">
    <location>
        <begin position="73"/>
        <end position="91"/>
    </location>
</feature>
<dbReference type="InterPro" id="IPR050469">
    <property type="entry name" value="Diguanylate_Cyclase"/>
</dbReference>
<dbReference type="OrthoDB" id="9759607at2"/>
<sequence>MTWSMWLVPPFATSIFFVLGVITLYWSIFNWVTVKVESQKKPVDIKKVQIMVGAACAVVSIFGLQLLVRDSHLSWTFTSFQLLILIFVAYFLQVHIPYWLIIVTGIAFMLVNGNINQPLSWLYTAIFGVFYAVSYVQSVRMWPRPFLRYFVTALLFALVLWGFVKFRFALAWTTYAEEIINYLILAALMYGYFNIQDKDRRIKDRLFQAANWDALTRVKNYAAYDREIGYQFHHSVAHHQDLAMIMFDIDHFKHVNDTYGYLAGDEVLKKVASTVTDILKKHGAGITLYRTGGEEFNIIVPDGTVEEAQVIAQEVFDAVADTEVTYNEATIHVTLSIGVSTLTVKDRNPLDFYKRVDANLYHSKKNGRMQITVS</sequence>
<dbReference type="GO" id="GO:0043709">
    <property type="term" value="P:cell adhesion involved in single-species biofilm formation"/>
    <property type="evidence" value="ECO:0007669"/>
    <property type="project" value="TreeGrafter"/>
</dbReference>
<dbReference type="SMART" id="SM00267">
    <property type="entry name" value="GGDEF"/>
    <property type="match status" value="1"/>
</dbReference>
<evidence type="ECO:0000313" key="4">
    <source>
        <dbReference type="Proteomes" id="UP000033491"/>
    </source>
</evidence>
<feature type="domain" description="GGDEF" evidence="2">
    <location>
        <begin position="240"/>
        <end position="374"/>
    </location>
</feature>
<feature type="transmembrane region" description="Helical" evidence="1">
    <location>
        <begin position="6"/>
        <end position="28"/>
    </location>
</feature>
<accession>A0A0F3RPR8</accession>
<feature type="transmembrane region" description="Helical" evidence="1">
    <location>
        <begin position="121"/>
        <end position="139"/>
    </location>
</feature>
<dbReference type="PANTHER" id="PTHR45138">
    <property type="entry name" value="REGULATORY COMPONENTS OF SENSORY TRANSDUCTION SYSTEM"/>
    <property type="match status" value="1"/>
</dbReference>
<dbReference type="GO" id="GO:0005886">
    <property type="term" value="C:plasma membrane"/>
    <property type="evidence" value="ECO:0007669"/>
    <property type="project" value="TreeGrafter"/>
</dbReference>
<dbReference type="NCBIfam" id="TIGR00254">
    <property type="entry name" value="GGDEF"/>
    <property type="match status" value="1"/>
</dbReference>
<comment type="caution">
    <text evidence="3">The sequence shown here is derived from an EMBL/GenBank/DDBJ whole genome shotgun (WGS) entry which is preliminary data.</text>
</comment>
<name>A0A0F3RPR8_9LACO</name>
<evidence type="ECO:0000256" key="1">
    <source>
        <dbReference type="SAM" id="Phobius"/>
    </source>
</evidence>
<dbReference type="PATRIC" id="fig|216463.3.peg.1602"/>
<proteinExistence type="predicted"/>
<feature type="transmembrane region" description="Helical" evidence="1">
    <location>
        <begin position="146"/>
        <end position="164"/>
    </location>
</feature>
<dbReference type="SUPFAM" id="SSF55073">
    <property type="entry name" value="Nucleotide cyclase"/>
    <property type="match status" value="1"/>
</dbReference>
<protein>
    <submittedName>
        <fullName evidence="3">Diguanylate cyclase</fullName>
    </submittedName>
</protein>
<dbReference type="GO" id="GO:1902201">
    <property type="term" value="P:negative regulation of bacterial-type flagellum-dependent cell motility"/>
    <property type="evidence" value="ECO:0007669"/>
    <property type="project" value="TreeGrafter"/>
</dbReference>
<evidence type="ECO:0000259" key="2">
    <source>
        <dbReference type="PROSITE" id="PS50887"/>
    </source>
</evidence>
<dbReference type="GO" id="GO:0052621">
    <property type="term" value="F:diguanylate cyclase activity"/>
    <property type="evidence" value="ECO:0007669"/>
    <property type="project" value="TreeGrafter"/>
</dbReference>
<dbReference type="InterPro" id="IPR000160">
    <property type="entry name" value="GGDEF_dom"/>
</dbReference>
<dbReference type="EMBL" id="JZCR01000024">
    <property type="protein sequence ID" value="KJW11885.1"/>
    <property type="molecule type" value="Genomic_DNA"/>
</dbReference>
<dbReference type="PANTHER" id="PTHR45138:SF9">
    <property type="entry name" value="DIGUANYLATE CYCLASE DGCM-RELATED"/>
    <property type="match status" value="1"/>
</dbReference>
<feature type="transmembrane region" description="Helical" evidence="1">
    <location>
        <begin position="179"/>
        <end position="195"/>
    </location>
</feature>
<reference evidence="3 4" key="1">
    <citation type="submission" date="2015-03" db="EMBL/GenBank/DDBJ databases">
        <authorList>
            <person name="Zheng J."/>
            <person name="Ganezle M."/>
        </authorList>
    </citation>
    <scope>NUCLEOTIDE SEQUENCE [LARGE SCALE GENOMIC DNA]</scope>
    <source>
        <strain evidence="3 4">LP38</strain>
    </source>
</reference>
<dbReference type="CDD" id="cd01949">
    <property type="entry name" value="GGDEF"/>
    <property type="match status" value="1"/>
</dbReference>
<dbReference type="PROSITE" id="PS50887">
    <property type="entry name" value="GGDEF"/>
    <property type="match status" value="1"/>
</dbReference>
<keyword evidence="1" id="KW-1133">Transmembrane helix</keyword>
<dbReference type="STRING" id="216463.VC81_11740"/>
<dbReference type="Gene3D" id="3.30.70.270">
    <property type="match status" value="1"/>
</dbReference>
<evidence type="ECO:0000313" key="3">
    <source>
        <dbReference type="EMBL" id="KJW11885.1"/>
    </source>
</evidence>
<dbReference type="InterPro" id="IPR043128">
    <property type="entry name" value="Rev_trsase/Diguanyl_cyclase"/>
</dbReference>
<gene>
    <name evidence="3" type="ORF">VC81_11740</name>
</gene>
<dbReference type="AlphaFoldDB" id="A0A0F3RPR8"/>